<keyword evidence="3" id="KW-1185">Reference proteome</keyword>
<protein>
    <submittedName>
        <fullName evidence="2">Uncharacterized protein</fullName>
    </submittedName>
</protein>
<dbReference type="AlphaFoldDB" id="A0AAQ3RI90"/>
<feature type="region of interest" description="Disordered" evidence="1">
    <location>
        <begin position="98"/>
        <end position="134"/>
    </location>
</feature>
<organism evidence="2 3">
    <name type="scientific">Vigna mungo</name>
    <name type="common">Black gram</name>
    <name type="synonym">Phaseolus mungo</name>
    <dbReference type="NCBI Taxonomy" id="3915"/>
    <lineage>
        <taxon>Eukaryota</taxon>
        <taxon>Viridiplantae</taxon>
        <taxon>Streptophyta</taxon>
        <taxon>Embryophyta</taxon>
        <taxon>Tracheophyta</taxon>
        <taxon>Spermatophyta</taxon>
        <taxon>Magnoliopsida</taxon>
        <taxon>eudicotyledons</taxon>
        <taxon>Gunneridae</taxon>
        <taxon>Pentapetalae</taxon>
        <taxon>rosids</taxon>
        <taxon>fabids</taxon>
        <taxon>Fabales</taxon>
        <taxon>Fabaceae</taxon>
        <taxon>Papilionoideae</taxon>
        <taxon>50 kb inversion clade</taxon>
        <taxon>NPAAA clade</taxon>
        <taxon>indigoferoid/millettioid clade</taxon>
        <taxon>Phaseoleae</taxon>
        <taxon>Vigna</taxon>
    </lineage>
</organism>
<accession>A0AAQ3RI90</accession>
<evidence type="ECO:0000256" key="1">
    <source>
        <dbReference type="SAM" id="MobiDB-lite"/>
    </source>
</evidence>
<proteinExistence type="predicted"/>
<name>A0AAQ3RI90_VIGMU</name>
<sequence length="134" mass="14580">MGDMVGGGTVFSQSHGSSVLQILHSVTQLLPLFTFHQRLHNATYFLSLHQPIICNLGPQRDSDFLGQHEGVHPLLREERPCDEGHAAHHALHNGVPAAMGQESGGGGMGQNLRLRSPRGNHKTPAFRSLHKPFG</sequence>
<reference evidence="2 3" key="1">
    <citation type="journal article" date="2023" name="Life. Sci Alliance">
        <title>Evolutionary insights into 3D genome organization and epigenetic landscape of Vigna mungo.</title>
        <authorList>
            <person name="Junaid A."/>
            <person name="Singh B."/>
            <person name="Bhatia S."/>
        </authorList>
    </citation>
    <scope>NUCLEOTIDE SEQUENCE [LARGE SCALE GENOMIC DNA]</scope>
    <source>
        <strain evidence="2">Urdbean</strain>
    </source>
</reference>
<evidence type="ECO:0000313" key="3">
    <source>
        <dbReference type="Proteomes" id="UP001374535"/>
    </source>
</evidence>
<dbReference type="EMBL" id="CP144691">
    <property type="protein sequence ID" value="WVY92725.1"/>
    <property type="molecule type" value="Genomic_DNA"/>
</dbReference>
<dbReference type="Proteomes" id="UP001374535">
    <property type="component" value="Chromosome 10"/>
</dbReference>
<gene>
    <name evidence="2" type="ORF">V8G54_031813</name>
</gene>
<evidence type="ECO:0000313" key="2">
    <source>
        <dbReference type="EMBL" id="WVY92725.1"/>
    </source>
</evidence>